<evidence type="ECO:0000313" key="13">
    <source>
        <dbReference type="Proteomes" id="UP000488956"/>
    </source>
</evidence>
<dbReference type="InterPro" id="IPR046346">
    <property type="entry name" value="Aminoacid_DH-like_N_sf"/>
</dbReference>
<evidence type="ECO:0000313" key="11">
    <source>
        <dbReference type="Proteomes" id="UP000440367"/>
    </source>
</evidence>
<dbReference type="PANTHER" id="PTHR11606">
    <property type="entry name" value="GLUTAMATE DEHYDROGENASE"/>
    <property type="match status" value="1"/>
</dbReference>
<protein>
    <submittedName>
        <fullName evidence="4">Uncharacterized protein</fullName>
    </submittedName>
</protein>
<evidence type="ECO:0000313" key="5">
    <source>
        <dbReference type="EMBL" id="KAE9167824.1"/>
    </source>
</evidence>
<evidence type="ECO:0000313" key="9">
    <source>
        <dbReference type="Proteomes" id="UP000433483"/>
    </source>
</evidence>
<evidence type="ECO:0000313" key="3">
    <source>
        <dbReference type="EMBL" id="KAE9065424.1"/>
    </source>
</evidence>
<evidence type="ECO:0000313" key="12">
    <source>
        <dbReference type="Proteomes" id="UP000440732"/>
    </source>
</evidence>
<dbReference type="GO" id="GO:0006538">
    <property type="term" value="P:L-glutamate catabolic process"/>
    <property type="evidence" value="ECO:0007669"/>
    <property type="project" value="TreeGrafter"/>
</dbReference>
<evidence type="ECO:0000313" key="10">
    <source>
        <dbReference type="Proteomes" id="UP000437068"/>
    </source>
</evidence>
<evidence type="ECO:0000313" key="2">
    <source>
        <dbReference type="EMBL" id="KAE8920593.1"/>
    </source>
</evidence>
<reference evidence="8 9" key="1">
    <citation type="submission" date="2018-08" db="EMBL/GenBank/DDBJ databases">
        <title>Genomic investigation of the strawberry pathogen Phytophthora fragariae indicates pathogenicity is determined by transcriptional variation in three key races.</title>
        <authorList>
            <person name="Adams T.M."/>
            <person name="Armitage A.D."/>
            <person name="Sobczyk M.K."/>
            <person name="Bates H.J."/>
            <person name="Dunwell J.M."/>
            <person name="Nellist C.F."/>
            <person name="Harrison R.J."/>
        </authorList>
    </citation>
    <scope>NUCLEOTIDE SEQUENCE [LARGE SCALE GENOMIC DNA]</scope>
    <source>
        <strain evidence="7 10">A4</strain>
        <strain evidence="6 11">BC-1</strain>
        <strain evidence="5 9">NOV-27</strain>
        <strain evidence="4 12">NOV-5</strain>
        <strain evidence="2 8">NOV-9</strain>
        <strain evidence="3 13">ONT-3</strain>
    </source>
</reference>
<dbReference type="Proteomes" id="UP000433483">
    <property type="component" value="Unassembled WGS sequence"/>
</dbReference>
<dbReference type="EMBL" id="QXGF01003927">
    <property type="protein sequence ID" value="KAE8920593.1"/>
    <property type="molecule type" value="Genomic_DNA"/>
</dbReference>
<name>A0A6A3QG71_9STRA</name>
<dbReference type="Proteomes" id="UP000437068">
    <property type="component" value="Unassembled WGS sequence"/>
</dbReference>
<dbReference type="PANTHER" id="PTHR11606:SF24">
    <property type="entry name" value="NAD-SPECIFIC GLUTAMATE DEHYDROGENASE"/>
    <property type="match status" value="1"/>
</dbReference>
<keyword evidence="9" id="KW-1185">Reference proteome</keyword>
<dbReference type="Proteomes" id="UP000429523">
    <property type="component" value="Unassembled WGS sequence"/>
</dbReference>
<dbReference type="EMBL" id="QXGD01003082">
    <property type="protein sequence ID" value="KAE9180906.1"/>
    <property type="molecule type" value="Genomic_DNA"/>
</dbReference>
<dbReference type="Proteomes" id="UP000440367">
    <property type="component" value="Unassembled WGS sequence"/>
</dbReference>
<comment type="caution">
    <text evidence="4">The sequence shown here is derived from an EMBL/GenBank/DDBJ whole genome shotgun (WGS) entry which is preliminary data.</text>
</comment>
<evidence type="ECO:0000313" key="8">
    <source>
        <dbReference type="Proteomes" id="UP000429523"/>
    </source>
</evidence>
<evidence type="ECO:0000313" key="7">
    <source>
        <dbReference type="EMBL" id="KAE9271844.1"/>
    </source>
</evidence>
<evidence type="ECO:0000313" key="6">
    <source>
        <dbReference type="EMBL" id="KAE9180906.1"/>
    </source>
</evidence>
<evidence type="ECO:0000256" key="1">
    <source>
        <dbReference type="ARBA" id="ARBA00023002"/>
    </source>
</evidence>
<dbReference type="OrthoDB" id="184415at2759"/>
<dbReference type="EMBL" id="QXGE01004129">
    <property type="protein sequence ID" value="KAE9271844.1"/>
    <property type="molecule type" value="Genomic_DNA"/>
</dbReference>
<gene>
    <name evidence="7" type="ORF">PF001_g28197</name>
    <name evidence="6" type="ORF">PF002_g27431</name>
    <name evidence="5" type="ORF">PF005_g28635</name>
    <name evidence="4" type="ORF">PF006_g28238</name>
    <name evidence="2" type="ORF">PF009_g29117</name>
    <name evidence="3" type="ORF">PF010_g28208</name>
</gene>
<dbReference type="GO" id="GO:0005739">
    <property type="term" value="C:mitochondrion"/>
    <property type="evidence" value="ECO:0007669"/>
    <property type="project" value="TreeGrafter"/>
</dbReference>
<accession>A0A6A3QG71</accession>
<dbReference type="Proteomes" id="UP000440732">
    <property type="component" value="Unassembled WGS sequence"/>
</dbReference>
<dbReference type="EMBL" id="QXGA01004144">
    <property type="protein sequence ID" value="KAE9075910.1"/>
    <property type="molecule type" value="Genomic_DNA"/>
</dbReference>
<proteinExistence type="predicted"/>
<dbReference type="Proteomes" id="UP000488956">
    <property type="component" value="Unassembled WGS sequence"/>
</dbReference>
<keyword evidence="1" id="KW-0560">Oxidoreductase</keyword>
<organism evidence="4 12">
    <name type="scientific">Phytophthora fragariae</name>
    <dbReference type="NCBI Taxonomy" id="53985"/>
    <lineage>
        <taxon>Eukaryota</taxon>
        <taxon>Sar</taxon>
        <taxon>Stramenopiles</taxon>
        <taxon>Oomycota</taxon>
        <taxon>Peronosporomycetes</taxon>
        <taxon>Peronosporales</taxon>
        <taxon>Peronosporaceae</taxon>
        <taxon>Phytophthora</taxon>
    </lineage>
</organism>
<dbReference type="SUPFAM" id="SSF53223">
    <property type="entry name" value="Aminoacid dehydrogenase-like, N-terminal domain"/>
    <property type="match status" value="1"/>
</dbReference>
<dbReference type="EMBL" id="QXFX01004114">
    <property type="protein sequence ID" value="KAE9065424.1"/>
    <property type="molecule type" value="Genomic_DNA"/>
</dbReference>
<dbReference type="GO" id="GO:0004352">
    <property type="term" value="F:glutamate dehydrogenase (NAD+) activity"/>
    <property type="evidence" value="ECO:0007669"/>
    <property type="project" value="TreeGrafter"/>
</dbReference>
<evidence type="ECO:0000313" key="4">
    <source>
        <dbReference type="EMBL" id="KAE9075910.1"/>
    </source>
</evidence>
<sequence>MELAPEQKALAVQGSPTKSTKLMASLLMVGLAAPAGAGGDGPSDEAGDGGAGAGDDAGDCVIRSSHAQVYLNNASSLFDECYDLASTQHRKNKDIPEGGSKGVVLLNQAHQDKADVAFRKYIDAELDLMLVKEPEEDILFLGPDEGTAHLMDWASSHAKQRGYWYWKDITTG</sequence>
<dbReference type="EMBL" id="QXGB01004033">
    <property type="protein sequence ID" value="KAE9167824.1"/>
    <property type="molecule type" value="Genomic_DNA"/>
</dbReference>
<dbReference type="AlphaFoldDB" id="A0A6A3QG71"/>